<feature type="region of interest" description="Disordered" evidence="1">
    <location>
        <begin position="141"/>
        <end position="197"/>
    </location>
</feature>
<reference evidence="2" key="1">
    <citation type="submission" date="2023-04" db="EMBL/GenBank/DDBJ databases">
        <title>Black Yeasts Isolated from many extreme environments.</title>
        <authorList>
            <person name="Coleine C."/>
            <person name="Stajich J.E."/>
            <person name="Selbmann L."/>
        </authorList>
    </citation>
    <scope>NUCLEOTIDE SEQUENCE</scope>
    <source>
        <strain evidence="2">CCFEE 5312</strain>
    </source>
</reference>
<sequence>MAGPNLTLPDTIPEMEQYHDQPEQILPFALYTICELDDETLEDYRIKCATDCEDDMVRLPPQARFVGASLRQIVTSHLQLGRGGEFDPTYFIVCVHSDSTSVLVVTLDDDDLECKPGSLWIATEESGLLLVNLQIANSDWSEARESDLGGPTTPGEDEDDDSSGPDEDTDPSDRNTGRPRHAQKDDQQSEDYGTAPPLGFHIQVYTIPDLDHDSLVKKMEPMSSMKKADRSDWVCKVHQLPEDAVRDPTRYAADLHPSQCSKHSTLEKKFFIVADELNFAGEGVAIVHIDWDVKTAGRSDEQLLDFGRSLMFQVQRAEVPDNATRAAVATVCKLAQGYQKWQPKVKQFAIYYPNASDADIKLATAIDPRWSKRDHGEDRVALGGSMQAEEIEKGGGFWPALIRRHFAYCKRQNFVPSFVRPYLIYCGVEGPSADSEVQLIKLDWNGDLRSVDTLSEQYESKASVVDTPALKAHKLLTDVSDGTVEWQGVSLS</sequence>
<feature type="compositionally biased region" description="Acidic residues" evidence="1">
    <location>
        <begin position="155"/>
        <end position="170"/>
    </location>
</feature>
<evidence type="ECO:0000313" key="3">
    <source>
        <dbReference type="Proteomes" id="UP001271007"/>
    </source>
</evidence>
<dbReference type="Proteomes" id="UP001271007">
    <property type="component" value="Unassembled WGS sequence"/>
</dbReference>
<gene>
    <name evidence="2" type="ORF">LTR09_009954</name>
</gene>
<name>A0AAJ0G8R0_9PEZI</name>
<dbReference type="EMBL" id="JAWDJX010000046">
    <property type="protein sequence ID" value="KAK3048645.1"/>
    <property type="molecule type" value="Genomic_DNA"/>
</dbReference>
<evidence type="ECO:0000313" key="2">
    <source>
        <dbReference type="EMBL" id="KAK3048645.1"/>
    </source>
</evidence>
<organism evidence="2 3">
    <name type="scientific">Extremus antarcticus</name>
    <dbReference type="NCBI Taxonomy" id="702011"/>
    <lineage>
        <taxon>Eukaryota</taxon>
        <taxon>Fungi</taxon>
        <taxon>Dikarya</taxon>
        <taxon>Ascomycota</taxon>
        <taxon>Pezizomycotina</taxon>
        <taxon>Dothideomycetes</taxon>
        <taxon>Dothideomycetidae</taxon>
        <taxon>Mycosphaerellales</taxon>
        <taxon>Extremaceae</taxon>
        <taxon>Extremus</taxon>
    </lineage>
</organism>
<protein>
    <submittedName>
        <fullName evidence="2">Uncharacterized protein</fullName>
    </submittedName>
</protein>
<comment type="caution">
    <text evidence="2">The sequence shown here is derived from an EMBL/GenBank/DDBJ whole genome shotgun (WGS) entry which is preliminary data.</text>
</comment>
<dbReference type="AlphaFoldDB" id="A0AAJ0G8R0"/>
<accession>A0AAJ0G8R0</accession>
<keyword evidence="3" id="KW-1185">Reference proteome</keyword>
<proteinExistence type="predicted"/>
<evidence type="ECO:0000256" key="1">
    <source>
        <dbReference type="SAM" id="MobiDB-lite"/>
    </source>
</evidence>
<feature type="compositionally biased region" description="Basic and acidic residues" evidence="1">
    <location>
        <begin position="171"/>
        <end position="187"/>
    </location>
</feature>